<proteinExistence type="predicted"/>
<evidence type="ECO:0000256" key="1">
    <source>
        <dbReference type="SAM" id="SignalP"/>
    </source>
</evidence>
<reference evidence="2 4" key="1">
    <citation type="submission" date="2018-06" db="EMBL/GenBank/DDBJ databases">
        <authorList>
            <consortium name="Pathogen Informatics"/>
            <person name="Doyle S."/>
        </authorList>
    </citation>
    <scope>NUCLEOTIDE SEQUENCE [LARGE SCALE GENOMIC DNA]</scope>
    <source>
        <strain evidence="2 4">NCTC10597</strain>
    </source>
</reference>
<dbReference type="AlphaFoldDB" id="A0A8B4QCE7"/>
<reference evidence="3 5" key="2">
    <citation type="submission" date="2019-03" db="EMBL/GenBank/DDBJ databases">
        <title>Genomic Encyclopedia of Type Strains, Phase IV (KMG-IV): sequencing the most valuable type-strain genomes for metagenomic binning, comparative biology and taxonomic classification.</title>
        <authorList>
            <person name="Goeker M."/>
        </authorList>
    </citation>
    <scope>NUCLEOTIDE SEQUENCE [LARGE SCALE GENOMIC DNA]</scope>
    <source>
        <strain evidence="3 5">DSM 20580</strain>
    </source>
</reference>
<evidence type="ECO:0000313" key="3">
    <source>
        <dbReference type="EMBL" id="TDR32483.1"/>
    </source>
</evidence>
<dbReference type="Proteomes" id="UP000294641">
    <property type="component" value="Unassembled WGS sequence"/>
</dbReference>
<feature type="signal peptide" evidence="1">
    <location>
        <begin position="1"/>
        <end position="24"/>
    </location>
</feature>
<evidence type="ECO:0000313" key="2">
    <source>
        <dbReference type="EMBL" id="STX10362.1"/>
    </source>
</evidence>
<comment type="caution">
    <text evidence="2">The sequence shown here is derived from an EMBL/GenBank/DDBJ whole genome shotgun (WGS) entry which is preliminary data.</text>
</comment>
<gene>
    <name evidence="3" type="ORF">DFR61_1635</name>
    <name evidence="2" type="ORF">NCTC10597_02083</name>
</gene>
<dbReference type="EMBL" id="UGNP01000001">
    <property type="protein sequence ID" value="STX10362.1"/>
    <property type="molecule type" value="Genomic_DNA"/>
</dbReference>
<name>A0A8B4QCE7_9BACL</name>
<keyword evidence="5" id="KW-1185">Reference proteome</keyword>
<protein>
    <submittedName>
        <fullName evidence="2">Uncharacterized protein</fullName>
    </submittedName>
</protein>
<accession>A0A8B4QCE7</accession>
<sequence>MKKLLISLFLVCVVLSFSLETTTAKENDNKIVLNQLKQVKKLAAHGQTLQSKNIKLGDPYKKPYAIFGNPIYTREFKGAIFIDYYYNGITIISEGNILSDLTLIRNKYAKIQSIQNNFVVSYKDIKKIFGKGKWSYTTLDYYVTYRSGKNIIYFNTDLDTDKKKIGSEPRVDSLFTSYSISKY</sequence>
<dbReference type="EMBL" id="SNZG01000063">
    <property type="protein sequence ID" value="TDR32483.1"/>
    <property type="molecule type" value="Genomic_DNA"/>
</dbReference>
<dbReference type="Proteomes" id="UP000254330">
    <property type="component" value="Unassembled WGS sequence"/>
</dbReference>
<evidence type="ECO:0000313" key="4">
    <source>
        <dbReference type="Proteomes" id="UP000254330"/>
    </source>
</evidence>
<evidence type="ECO:0000313" key="5">
    <source>
        <dbReference type="Proteomes" id="UP000294641"/>
    </source>
</evidence>
<keyword evidence="1" id="KW-0732">Signal</keyword>
<dbReference type="RefSeq" id="WP_109350869.1">
    <property type="nucleotide sequence ID" value="NZ_BJUE01000078.1"/>
</dbReference>
<feature type="chain" id="PRO_5039015176" evidence="1">
    <location>
        <begin position="25"/>
        <end position="183"/>
    </location>
</feature>
<organism evidence="2 4">
    <name type="scientific">Kurthia zopfii</name>
    <dbReference type="NCBI Taxonomy" id="1650"/>
    <lineage>
        <taxon>Bacteria</taxon>
        <taxon>Bacillati</taxon>
        <taxon>Bacillota</taxon>
        <taxon>Bacilli</taxon>
        <taxon>Bacillales</taxon>
        <taxon>Caryophanaceae</taxon>
        <taxon>Kurthia</taxon>
    </lineage>
</organism>